<feature type="signal peptide" evidence="1">
    <location>
        <begin position="1"/>
        <end position="19"/>
    </location>
</feature>
<dbReference type="Proteomes" id="UP000198287">
    <property type="component" value="Unassembled WGS sequence"/>
</dbReference>
<keyword evidence="3" id="KW-1185">Reference proteome</keyword>
<dbReference type="AlphaFoldDB" id="A0A226EZQ0"/>
<organism evidence="2 3">
    <name type="scientific">Folsomia candida</name>
    <name type="common">Springtail</name>
    <dbReference type="NCBI Taxonomy" id="158441"/>
    <lineage>
        <taxon>Eukaryota</taxon>
        <taxon>Metazoa</taxon>
        <taxon>Ecdysozoa</taxon>
        <taxon>Arthropoda</taxon>
        <taxon>Hexapoda</taxon>
        <taxon>Collembola</taxon>
        <taxon>Entomobryomorpha</taxon>
        <taxon>Isotomoidea</taxon>
        <taxon>Isotomidae</taxon>
        <taxon>Proisotominae</taxon>
        <taxon>Folsomia</taxon>
    </lineage>
</organism>
<evidence type="ECO:0000313" key="2">
    <source>
        <dbReference type="EMBL" id="OXA62624.1"/>
    </source>
</evidence>
<keyword evidence="1" id="KW-0732">Signal</keyword>
<proteinExistence type="predicted"/>
<dbReference type="EMBL" id="LNIX01000001">
    <property type="protein sequence ID" value="OXA62624.1"/>
    <property type="molecule type" value="Genomic_DNA"/>
</dbReference>
<name>A0A226EZQ0_FOLCA</name>
<protein>
    <submittedName>
        <fullName evidence="2">Uncharacterized protein</fullName>
    </submittedName>
</protein>
<accession>A0A226EZQ0</accession>
<gene>
    <name evidence="2" type="ORF">Fcan01_03416</name>
</gene>
<reference evidence="2 3" key="1">
    <citation type="submission" date="2015-12" db="EMBL/GenBank/DDBJ databases">
        <title>The genome of Folsomia candida.</title>
        <authorList>
            <person name="Faddeeva A."/>
            <person name="Derks M.F."/>
            <person name="Anvar Y."/>
            <person name="Smit S."/>
            <person name="Van Straalen N."/>
            <person name="Roelofs D."/>
        </authorList>
    </citation>
    <scope>NUCLEOTIDE SEQUENCE [LARGE SCALE GENOMIC DNA]</scope>
    <source>
        <strain evidence="2 3">VU population</strain>
        <tissue evidence="2">Whole body</tissue>
    </source>
</reference>
<comment type="caution">
    <text evidence="2">The sequence shown here is derived from an EMBL/GenBank/DDBJ whole genome shotgun (WGS) entry which is preliminary data.</text>
</comment>
<evidence type="ECO:0000313" key="3">
    <source>
        <dbReference type="Proteomes" id="UP000198287"/>
    </source>
</evidence>
<sequence length="113" mass="11683">MKFLTLVAVVCVLLQNTEAGNDRPYGVDQQGFTGAGSVGQDASANGYAGSSLVAPLASEGFNSPRQRYSPSSAFPGNPNGIGFGGFAFVKKCGVYSLPVPFTHQVPVASLVRL</sequence>
<feature type="chain" id="PRO_5013030995" evidence="1">
    <location>
        <begin position="20"/>
        <end position="113"/>
    </location>
</feature>
<evidence type="ECO:0000256" key="1">
    <source>
        <dbReference type="SAM" id="SignalP"/>
    </source>
</evidence>